<protein>
    <submittedName>
        <fullName evidence="3 4">Uncharacterized protein</fullName>
    </submittedName>
</protein>
<evidence type="ECO:0000256" key="1">
    <source>
        <dbReference type="SAM" id="MobiDB-lite"/>
    </source>
</evidence>
<evidence type="ECO:0000313" key="2">
    <source>
        <dbReference type="Proteomes" id="UP000813463"/>
    </source>
</evidence>
<organism evidence="2 4">
    <name type="scientific">Spinacia oleracea</name>
    <name type="common">Spinach</name>
    <dbReference type="NCBI Taxonomy" id="3562"/>
    <lineage>
        <taxon>Eukaryota</taxon>
        <taxon>Viridiplantae</taxon>
        <taxon>Streptophyta</taxon>
        <taxon>Embryophyta</taxon>
        <taxon>Tracheophyta</taxon>
        <taxon>Spermatophyta</taxon>
        <taxon>Magnoliopsida</taxon>
        <taxon>eudicotyledons</taxon>
        <taxon>Gunneridae</taxon>
        <taxon>Pentapetalae</taxon>
        <taxon>Caryophyllales</taxon>
        <taxon>Chenopodiaceae</taxon>
        <taxon>Chenopodioideae</taxon>
        <taxon>Anserineae</taxon>
        <taxon>Spinacia</taxon>
    </lineage>
</organism>
<dbReference type="GeneID" id="130466298"/>
<feature type="compositionally biased region" description="Low complexity" evidence="1">
    <location>
        <begin position="1"/>
        <end position="25"/>
    </location>
</feature>
<evidence type="ECO:0000313" key="5">
    <source>
        <dbReference type="RefSeq" id="XP_056691130.1"/>
    </source>
</evidence>
<accession>A0ABM3R687</accession>
<evidence type="ECO:0000313" key="3">
    <source>
        <dbReference type="RefSeq" id="XP_056691127.1"/>
    </source>
</evidence>
<dbReference type="RefSeq" id="XP_056691130.1">
    <property type="nucleotide sequence ID" value="XM_056835152.1"/>
</dbReference>
<keyword evidence="2" id="KW-1185">Reference proteome</keyword>
<dbReference type="Proteomes" id="UP000813463">
    <property type="component" value="Chromosome 1"/>
</dbReference>
<dbReference type="RefSeq" id="XP_056691128.1">
    <property type="nucleotide sequence ID" value="XM_056835150.1"/>
</dbReference>
<proteinExistence type="predicted"/>
<evidence type="ECO:0000313" key="4">
    <source>
        <dbReference type="RefSeq" id="XP_056691128.1"/>
    </source>
</evidence>
<name>A0ABM3R687_SPIOL</name>
<feature type="region of interest" description="Disordered" evidence="1">
    <location>
        <begin position="1"/>
        <end position="57"/>
    </location>
</feature>
<reference evidence="2" key="1">
    <citation type="journal article" date="2021" name="Nat. Commun.">
        <title>Genomic analyses provide insights into spinach domestication and the genetic basis of agronomic traits.</title>
        <authorList>
            <person name="Cai X."/>
            <person name="Sun X."/>
            <person name="Xu C."/>
            <person name="Sun H."/>
            <person name="Wang X."/>
            <person name="Ge C."/>
            <person name="Zhang Z."/>
            <person name="Wang Q."/>
            <person name="Fei Z."/>
            <person name="Jiao C."/>
            <person name="Wang Q."/>
        </authorList>
    </citation>
    <scope>NUCLEOTIDE SEQUENCE [LARGE SCALE GENOMIC DNA]</scope>
    <source>
        <strain evidence="2">cv. Varoflay</strain>
    </source>
</reference>
<reference evidence="3 4" key="2">
    <citation type="submission" date="2025-05" db="UniProtKB">
        <authorList>
            <consortium name="RefSeq"/>
        </authorList>
    </citation>
    <scope>IDENTIFICATION</scope>
    <source>
        <tissue evidence="3 4">Leaf</tissue>
    </source>
</reference>
<dbReference type="RefSeq" id="XP_056691127.1">
    <property type="nucleotide sequence ID" value="XM_056835149.1"/>
</dbReference>
<gene>
    <name evidence="3 4 5" type="primary">LOC130466298</name>
</gene>
<sequence length="215" mass="23916">MVSPLWPESQSSSPSMQPDSTLSPRISPPSPPYSAFLQPPWQTPSNTQSPSWTPPSPPHPMLMEYMSILETEIPAAGISEMNFNKVDYLLDTTDINNLQIASSQTLREMIMNLDKAPVQWLDLKMLTPGGDLLPAHLSNFSDLEFLPPATRRYCAWRMDKLALTNSSDIIPLELEYLMDPPPQIPKSGKSSTYIRSLSCSKLGVGQISEINSVLR</sequence>